<dbReference type="Proteomes" id="UP000318995">
    <property type="component" value="Unassembled WGS sequence"/>
</dbReference>
<dbReference type="CDD" id="cd00198">
    <property type="entry name" value="vWFA"/>
    <property type="match status" value="1"/>
</dbReference>
<proteinExistence type="predicted"/>
<evidence type="ECO:0000313" key="4">
    <source>
        <dbReference type="Proteomes" id="UP000318995"/>
    </source>
</evidence>
<feature type="transmembrane region" description="Helical" evidence="1">
    <location>
        <begin position="49"/>
        <end position="67"/>
    </location>
</feature>
<keyword evidence="1" id="KW-0812">Transmembrane</keyword>
<dbReference type="AlphaFoldDB" id="A0A5C5VXZ9"/>
<dbReference type="NCBIfam" id="TIGR02226">
    <property type="entry name" value="two_anch"/>
    <property type="match status" value="1"/>
</dbReference>
<dbReference type="PANTHER" id="PTHR37464:SF1">
    <property type="entry name" value="BLL2463 PROTEIN"/>
    <property type="match status" value="1"/>
</dbReference>
<accession>A0A5C5VXZ9</accession>
<sequence>MLGWLAAAAAPILIHLWMRQTRRETVWAALRFLQAALERQARRLRLQHWILLAIRTLLLLCVALAAAKPFLDRGGVLADFGAGTHHVLVFDTSLSMGLVSEQQSRLNRAQQVSERLVGQAGGNDRFSILAMSGDPRIVLTESADKAAVRRAIEGLIPTAGVAAPGKAMALVSKLLNLGSDVDQPAQTADGAVRVLFLTDLDEAAWQGAADTAGPEREALQRLAKVAELAVVDTAEPALVGNASLETLRYEPTLPTIAGPIAITGEARLNRASEPFATVAELVVKNEVVATQAVTLRAGTTTPVSFSYRFIDAGDTAVAIRLREENLLADNARWAVVPVRERVRVLCVEGARDAARYLQAALEPTDKTDKPIVIERIADADLSRTDLTAFACVFCCNVAQFGEDEARRLDRFVRQGGGLVLFLGDRVQPAAYNRVLGAEGPTAPTVATAIKPIFRLASTSANDPASSALLPVTIEPAISQPSYRVDPKGYAHPLAAPFRGRERAGLLTTPVMRYFPLRLGKLSPTRDASTSSAVIAMELDRGDPLIVTSDHGRGRVAVVATAASFASIDPATGGPWTAWPAWPSFLPIINGLLEYSSGGASADPGLLVGDPLIQPASQEPNATAMPPIIETPTGEKAEALLTSEGGWRFTGTDEPGVYRLGSADAAALSHRFAVNTSAVESSLSRIDPRSLPATLSVLTTDDWNGAHDSTAAQTPLHRLLLYAALTLAILETVLACQFGRRSA</sequence>
<protein>
    <recommendedName>
        <fullName evidence="2">VWFA domain-containing protein</fullName>
    </recommendedName>
</protein>
<evidence type="ECO:0000256" key="1">
    <source>
        <dbReference type="SAM" id="Phobius"/>
    </source>
</evidence>
<feature type="domain" description="VWFA" evidence="2">
    <location>
        <begin position="83"/>
        <end position="280"/>
    </location>
</feature>
<dbReference type="SMART" id="SM00327">
    <property type="entry name" value="VWA"/>
    <property type="match status" value="1"/>
</dbReference>
<dbReference type="InterPro" id="IPR036465">
    <property type="entry name" value="vWFA_dom_sf"/>
</dbReference>
<dbReference type="EMBL" id="SJPH01000005">
    <property type="protein sequence ID" value="TWT42875.1"/>
    <property type="molecule type" value="Genomic_DNA"/>
</dbReference>
<gene>
    <name evidence="3" type="ORF">Pla111_25130</name>
</gene>
<comment type="caution">
    <text evidence="3">The sequence shown here is derived from an EMBL/GenBank/DDBJ whole genome shotgun (WGS) entry which is preliminary data.</text>
</comment>
<dbReference type="InterPro" id="IPR024163">
    <property type="entry name" value="Aerotolerance_reg_N"/>
</dbReference>
<organism evidence="3 4">
    <name type="scientific">Botrimarina hoheduenensis</name>
    <dbReference type="NCBI Taxonomy" id="2528000"/>
    <lineage>
        <taxon>Bacteria</taxon>
        <taxon>Pseudomonadati</taxon>
        <taxon>Planctomycetota</taxon>
        <taxon>Planctomycetia</taxon>
        <taxon>Pirellulales</taxon>
        <taxon>Lacipirellulaceae</taxon>
        <taxon>Botrimarina</taxon>
    </lineage>
</organism>
<dbReference type="OrthoDB" id="251556at2"/>
<dbReference type="Gene3D" id="3.40.50.410">
    <property type="entry name" value="von Willebrand factor, type A domain"/>
    <property type="match status" value="1"/>
</dbReference>
<dbReference type="InterPro" id="IPR029062">
    <property type="entry name" value="Class_I_gatase-like"/>
</dbReference>
<dbReference type="InterPro" id="IPR011933">
    <property type="entry name" value="Double_TM_dom"/>
</dbReference>
<evidence type="ECO:0000259" key="2">
    <source>
        <dbReference type="SMART" id="SM00327"/>
    </source>
</evidence>
<evidence type="ECO:0000313" key="3">
    <source>
        <dbReference type="EMBL" id="TWT42875.1"/>
    </source>
</evidence>
<dbReference type="PANTHER" id="PTHR37464">
    <property type="entry name" value="BLL2463 PROTEIN"/>
    <property type="match status" value="1"/>
</dbReference>
<dbReference type="Gene3D" id="3.40.50.880">
    <property type="match status" value="1"/>
</dbReference>
<keyword evidence="4" id="KW-1185">Reference proteome</keyword>
<keyword evidence="1" id="KW-1133">Transmembrane helix</keyword>
<dbReference type="Pfam" id="PF13519">
    <property type="entry name" value="VWA_2"/>
    <property type="match status" value="1"/>
</dbReference>
<name>A0A5C5VXZ9_9BACT</name>
<dbReference type="SUPFAM" id="SSF53300">
    <property type="entry name" value="vWA-like"/>
    <property type="match status" value="1"/>
</dbReference>
<dbReference type="SUPFAM" id="SSF52317">
    <property type="entry name" value="Class I glutamine amidotransferase-like"/>
    <property type="match status" value="1"/>
</dbReference>
<reference evidence="3 4" key="1">
    <citation type="submission" date="2019-02" db="EMBL/GenBank/DDBJ databases">
        <title>Deep-cultivation of Planctomycetes and their phenomic and genomic characterization uncovers novel biology.</title>
        <authorList>
            <person name="Wiegand S."/>
            <person name="Jogler M."/>
            <person name="Boedeker C."/>
            <person name="Pinto D."/>
            <person name="Vollmers J."/>
            <person name="Rivas-Marin E."/>
            <person name="Kohn T."/>
            <person name="Peeters S.H."/>
            <person name="Heuer A."/>
            <person name="Rast P."/>
            <person name="Oberbeckmann S."/>
            <person name="Bunk B."/>
            <person name="Jeske O."/>
            <person name="Meyerdierks A."/>
            <person name="Storesund J.E."/>
            <person name="Kallscheuer N."/>
            <person name="Luecker S."/>
            <person name="Lage O.M."/>
            <person name="Pohl T."/>
            <person name="Merkel B.J."/>
            <person name="Hornburger P."/>
            <person name="Mueller R.-W."/>
            <person name="Bruemmer F."/>
            <person name="Labrenz M."/>
            <person name="Spormann A.M."/>
            <person name="Op Den Camp H."/>
            <person name="Overmann J."/>
            <person name="Amann R."/>
            <person name="Jetten M.S.M."/>
            <person name="Mascher T."/>
            <person name="Medema M.H."/>
            <person name="Devos D.P."/>
            <person name="Kaster A.-K."/>
            <person name="Ovreas L."/>
            <person name="Rohde M."/>
            <person name="Galperin M.Y."/>
            <person name="Jogler C."/>
        </authorList>
    </citation>
    <scope>NUCLEOTIDE SEQUENCE [LARGE SCALE GENOMIC DNA]</scope>
    <source>
        <strain evidence="3 4">Pla111</strain>
    </source>
</reference>
<dbReference type="InterPro" id="IPR002035">
    <property type="entry name" value="VWF_A"/>
</dbReference>
<dbReference type="Pfam" id="PF07584">
    <property type="entry name" value="BatA"/>
    <property type="match status" value="1"/>
</dbReference>
<keyword evidence="1" id="KW-0472">Membrane</keyword>